<organism evidence="2 3">
    <name type="scientific">Herminiimonas arsenicoxydans</name>
    <dbReference type="NCBI Taxonomy" id="204773"/>
    <lineage>
        <taxon>Bacteria</taxon>
        <taxon>Pseudomonadati</taxon>
        <taxon>Pseudomonadota</taxon>
        <taxon>Betaproteobacteria</taxon>
        <taxon>Burkholderiales</taxon>
        <taxon>Oxalobacteraceae</taxon>
        <taxon>Herminiimonas</taxon>
    </lineage>
</organism>
<evidence type="ECO:0008006" key="4">
    <source>
        <dbReference type="Google" id="ProtNLM"/>
    </source>
</evidence>
<feature type="chain" id="PRO_5002669134" description="Lipoprotein" evidence="1">
    <location>
        <begin position="23"/>
        <end position="65"/>
    </location>
</feature>
<evidence type="ECO:0000313" key="2">
    <source>
        <dbReference type="EMBL" id="CAL62746.1"/>
    </source>
</evidence>
<protein>
    <recommendedName>
        <fullName evidence="4">Lipoprotein</fullName>
    </recommendedName>
</protein>
<feature type="signal peptide" evidence="1">
    <location>
        <begin position="1"/>
        <end position="22"/>
    </location>
</feature>
<keyword evidence="3" id="KW-1185">Reference proteome</keyword>
<evidence type="ECO:0000256" key="1">
    <source>
        <dbReference type="SAM" id="SignalP"/>
    </source>
</evidence>
<reference evidence="2 3" key="1">
    <citation type="journal article" date="2007" name="PLoS Genet.">
        <title>A tale of two oxidation states: bacterial colonization of arsenic-rich environments.</title>
        <authorList>
            <person name="Muller D."/>
            <person name="Medigue C."/>
            <person name="Koechler S."/>
            <person name="Barbe V."/>
            <person name="Barakat M."/>
            <person name="Talla E."/>
            <person name="Bonnefoy V."/>
            <person name="Krin E."/>
            <person name="Arsene-Ploetze F."/>
            <person name="Carapito C."/>
            <person name="Chandler M."/>
            <person name="Cournoyer B."/>
            <person name="Cruveiller S."/>
            <person name="Dossat C."/>
            <person name="Duval S."/>
            <person name="Heymann M."/>
            <person name="Leize E."/>
            <person name="Lieutaud A."/>
            <person name="Lievremont D."/>
            <person name="Makita Y."/>
            <person name="Mangenot S."/>
            <person name="Nitschke W."/>
            <person name="Ortet P."/>
            <person name="Perdrial N."/>
            <person name="Schoepp B."/>
            <person name="Siguier N."/>
            <person name="Simeonova D.D."/>
            <person name="Rouy Z."/>
            <person name="Segurens B."/>
            <person name="Turlin E."/>
            <person name="Vallenet D."/>
            <person name="Van Dorsselaer A."/>
            <person name="Weiss S."/>
            <person name="Weissenbach J."/>
            <person name="Lett M.C."/>
            <person name="Danchin A."/>
            <person name="Bertin P.N."/>
        </authorList>
    </citation>
    <scope>NUCLEOTIDE SEQUENCE [LARGE SCALE GENOMIC DNA]</scope>
    <source>
        <strain evidence="3">ULPAs1</strain>
    </source>
</reference>
<sequence length="65" mass="6868">MIKRKNAAVAVLAMGMMAVALVGCQKQEGPAERAGKEVDQTINKAGEQIEKAGEKIQNAAEDAKK</sequence>
<dbReference type="HOGENOM" id="CLU_192805_0_0_4"/>
<name>A4G8A9_HERAR</name>
<dbReference type="OrthoDB" id="8550138at2"/>
<dbReference type="KEGG" id="har:HEAR2624"/>
<evidence type="ECO:0000313" key="3">
    <source>
        <dbReference type="Proteomes" id="UP000006697"/>
    </source>
</evidence>
<dbReference type="AlphaFoldDB" id="A4G8A9"/>
<gene>
    <name evidence="2" type="ordered locus">HEAR2624</name>
</gene>
<dbReference type="eggNOG" id="ENOG5033AM4">
    <property type="taxonomic scope" value="Bacteria"/>
</dbReference>
<dbReference type="EMBL" id="CU207211">
    <property type="protein sequence ID" value="CAL62746.1"/>
    <property type="molecule type" value="Genomic_DNA"/>
</dbReference>
<keyword evidence="1" id="KW-0732">Signal</keyword>
<dbReference type="STRING" id="204773.HEAR2624"/>
<proteinExistence type="predicted"/>
<accession>A4G8A9</accession>
<dbReference type="PROSITE" id="PS51257">
    <property type="entry name" value="PROKAR_LIPOPROTEIN"/>
    <property type="match status" value="1"/>
</dbReference>
<dbReference type="Proteomes" id="UP000006697">
    <property type="component" value="Chromosome"/>
</dbReference>